<dbReference type="PROSITE" id="PS51153">
    <property type="entry name" value="RPW8"/>
    <property type="match status" value="1"/>
</dbReference>
<dbReference type="AlphaFoldDB" id="A0A5N6QN94"/>
<dbReference type="Pfam" id="PF05659">
    <property type="entry name" value="RPW8"/>
    <property type="match status" value="1"/>
</dbReference>
<dbReference type="Gene3D" id="3.40.50.300">
    <property type="entry name" value="P-loop containing nucleotide triphosphate hydrolases"/>
    <property type="match status" value="1"/>
</dbReference>
<keyword evidence="6" id="KW-1185">Reference proteome</keyword>
<dbReference type="InterPro" id="IPR036388">
    <property type="entry name" value="WH-like_DNA-bd_sf"/>
</dbReference>
<dbReference type="Pfam" id="PF00931">
    <property type="entry name" value="NB-ARC"/>
    <property type="match status" value="1"/>
</dbReference>
<dbReference type="Gene3D" id="1.10.8.430">
    <property type="entry name" value="Helical domain of apoptotic protease-activating factors"/>
    <property type="match status" value="1"/>
</dbReference>
<sequence length="808" mass="92405">MADAAVGAVLGEAFSQLFAKVEDGVNKTRMFESILKRLRSRLGPLVPLVEQIRRLNREVGHPEEEIKSLIEQMKKGTKLVSKCSKIGWWNYCKKFKYASKLCELEEEIVRFFQFDLQASSVRNGLETLARVNTIGENMNLVVRNGGVSCAVPRPPEFVVGLDVHVKQLKMLLLKEEVSLLVLTAPGGCGKTTLVKMLCKDKEIKGIFKENIFFVTVSETPNLKVIVGKLFQHKGYQVPEFQTDEDAINQLEQLLLNQIKGSKLLILDDVWSGSEFLPEKFKFHMPNYKILMTSRDAFPRFRFTYKLQPLNDKDAMTLFRHSASLQDGSSLIRDKDIKKILKVCGGFPLALEVIGRSLCGKSAEVWHSWAKKWSSSILNSDKGLLECLQKSLDFLDDKVIKKCFLDLGLFPEDQRIPVAALIDMWAELYELDEDGIDAVANLHELTSRNLANLVVARKDTSDHLRKYYSEDFVLQHDLLRELSVHQSNQEPIEQTKRLIINISGNNPPKWWAEQKRQPISAHLMSISTDEIFSSSWWNIEPSEVEVLVLNFQTKNYTLPEFVEKMDKLKVLIVTNYGFFHAELRNFELLESLPYLKKIRLEKVSIPSLCKDPIQLRSLKKISLFMCNIGQAFRNCTIQVSDALPNLMEINMDYCNDLVELPVGLCDIVCLKKLSITNCHKLSALPEEIGKLENLEVLRLKSCTDLPELPESIRRLRNLSILDISDCLSIRKLPKHIGELHNLKELHVEGCLRLRSQLPESILDLDQLMLATCDEERAKLWEPVKDFLTNLQVEVVGKDINLNWLPVQDF</sequence>
<keyword evidence="3" id="KW-0611">Plant defense</keyword>
<feature type="domain" description="RPW8" evidence="4">
    <location>
        <begin position="1"/>
        <end position="150"/>
    </location>
</feature>
<evidence type="ECO:0000256" key="3">
    <source>
        <dbReference type="ARBA" id="ARBA00022821"/>
    </source>
</evidence>
<evidence type="ECO:0000259" key="4">
    <source>
        <dbReference type="PROSITE" id="PS51153"/>
    </source>
</evidence>
<dbReference type="GO" id="GO:0006952">
    <property type="term" value="P:defense response"/>
    <property type="evidence" value="ECO:0007669"/>
    <property type="project" value="UniProtKB-KW"/>
</dbReference>
<proteinExistence type="inferred from homology"/>
<dbReference type="Gene3D" id="1.10.10.10">
    <property type="entry name" value="Winged helix-like DNA-binding domain superfamily/Winged helix DNA-binding domain"/>
    <property type="match status" value="1"/>
</dbReference>
<keyword evidence="2" id="KW-0677">Repeat</keyword>
<evidence type="ECO:0000313" key="5">
    <source>
        <dbReference type="EMBL" id="KAE7999553.1"/>
    </source>
</evidence>
<protein>
    <recommendedName>
        <fullName evidence="4">RPW8 domain-containing protein</fullName>
    </recommendedName>
</protein>
<gene>
    <name evidence="5" type="ORF">FH972_003970</name>
</gene>
<dbReference type="InterPro" id="IPR027417">
    <property type="entry name" value="P-loop_NTPase"/>
</dbReference>
<organism evidence="5 6">
    <name type="scientific">Carpinus fangiana</name>
    <dbReference type="NCBI Taxonomy" id="176857"/>
    <lineage>
        <taxon>Eukaryota</taxon>
        <taxon>Viridiplantae</taxon>
        <taxon>Streptophyta</taxon>
        <taxon>Embryophyta</taxon>
        <taxon>Tracheophyta</taxon>
        <taxon>Spermatophyta</taxon>
        <taxon>Magnoliopsida</taxon>
        <taxon>eudicotyledons</taxon>
        <taxon>Gunneridae</taxon>
        <taxon>Pentapetalae</taxon>
        <taxon>rosids</taxon>
        <taxon>fabids</taxon>
        <taxon>Fagales</taxon>
        <taxon>Betulaceae</taxon>
        <taxon>Carpinus</taxon>
    </lineage>
</organism>
<dbReference type="InterPro" id="IPR008808">
    <property type="entry name" value="Powdery_mildew-R_dom"/>
</dbReference>
<accession>A0A5N6QN94</accession>
<dbReference type="PANTHER" id="PTHR36766:SF3">
    <property type="entry name" value="RPW8 DOMAIN-CONTAINING PROTEIN"/>
    <property type="match status" value="1"/>
</dbReference>
<evidence type="ECO:0000256" key="1">
    <source>
        <dbReference type="ARBA" id="ARBA00008894"/>
    </source>
</evidence>
<dbReference type="SMART" id="SM00382">
    <property type="entry name" value="AAA"/>
    <property type="match status" value="1"/>
</dbReference>
<evidence type="ECO:0000313" key="6">
    <source>
        <dbReference type="Proteomes" id="UP000327013"/>
    </source>
</evidence>
<reference evidence="5 6" key="1">
    <citation type="submission" date="2019-06" db="EMBL/GenBank/DDBJ databases">
        <title>A chromosomal-level reference genome of Carpinus fangiana (Coryloideae, Betulaceae).</title>
        <authorList>
            <person name="Yang X."/>
            <person name="Wang Z."/>
            <person name="Zhang L."/>
            <person name="Hao G."/>
            <person name="Liu J."/>
            <person name="Yang Y."/>
        </authorList>
    </citation>
    <scope>NUCLEOTIDE SEQUENCE [LARGE SCALE GENOMIC DNA]</scope>
    <source>
        <strain evidence="5">Cfa_2016G</strain>
        <tissue evidence="5">Leaf</tissue>
    </source>
</reference>
<dbReference type="PANTHER" id="PTHR36766">
    <property type="entry name" value="PLANT BROAD-SPECTRUM MILDEW RESISTANCE PROTEIN RPW8"/>
    <property type="match status" value="1"/>
</dbReference>
<name>A0A5N6QN94_9ROSI</name>
<dbReference type="SUPFAM" id="SSF52047">
    <property type="entry name" value="RNI-like"/>
    <property type="match status" value="1"/>
</dbReference>
<dbReference type="PRINTS" id="PR00364">
    <property type="entry name" value="DISEASERSIST"/>
</dbReference>
<evidence type="ECO:0000256" key="2">
    <source>
        <dbReference type="ARBA" id="ARBA00022737"/>
    </source>
</evidence>
<dbReference type="GO" id="GO:0043531">
    <property type="term" value="F:ADP binding"/>
    <property type="evidence" value="ECO:0007669"/>
    <property type="project" value="InterPro"/>
</dbReference>
<dbReference type="OrthoDB" id="2016095at2759"/>
<dbReference type="InterPro" id="IPR032675">
    <property type="entry name" value="LRR_dom_sf"/>
</dbReference>
<comment type="similarity">
    <text evidence="1">Belongs to the disease resistance NB-LRR family.</text>
</comment>
<dbReference type="InterPro" id="IPR002182">
    <property type="entry name" value="NB-ARC"/>
</dbReference>
<dbReference type="Proteomes" id="UP000327013">
    <property type="component" value="Chromosome 1"/>
</dbReference>
<dbReference type="SUPFAM" id="SSF52540">
    <property type="entry name" value="P-loop containing nucleoside triphosphate hydrolases"/>
    <property type="match status" value="1"/>
</dbReference>
<dbReference type="Gene3D" id="3.80.10.10">
    <property type="entry name" value="Ribonuclease Inhibitor"/>
    <property type="match status" value="1"/>
</dbReference>
<dbReference type="EMBL" id="CM017321">
    <property type="protein sequence ID" value="KAE7999553.1"/>
    <property type="molecule type" value="Genomic_DNA"/>
</dbReference>
<dbReference type="InterPro" id="IPR003593">
    <property type="entry name" value="AAA+_ATPase"/>
</dbReference>
<dbReference type="InterPro" id="IPR042197">
    <property type="entry name" value="Apaf_helical"/>
</dbReference>